<dbReference type="AlphaFoldDB" id="A0A0L7M5M2"/>
<name>A0A0L7M5M2_PLAF4</name>
<accession>A0A0L7M5M2</accession>
<reference evidence="2" key="2">
    <citation type="submission" date="2006-09" db="EMBL/GenBank/DDBJ databases">
        <title>The genome sequence of Plasmodium falciparum Dd2.</title>
        <authorList>
            <consortium name="The Broad Institute Genome Sequencing Platform"/>
            <person name="Birren B."/>
            <person name="Lander E."/>
            <person name="Galagan J."/>
            <person name="Nusbaum C."/>
            <person name="Devon K."/>
            <person name="Henn M."/>
            <person name="Jaffe D."/>
            <person name="Butler J."/>
            <person name="Alvarez P."/>
            <person name="Gnerre S."/>
            <person name="Grabherr M."/>
            <person name="Kleber M."/>
            <person name="Mauceli E."/>
            <person name="Brockman W."/>
            <person name="MacCallum I.A."/>
            <person name="Rounsley S."/>
            <person name="Young S."/>
            <person name="LaButti K."/>
            <person name="Pushparaj V."/>
            <person name="DeCaprio D."/>
            <person name="Crawford M."/>
            <person name="Koehrsen M."/>
            <person name="Engels R."/>
            <person name="Montgomery P."/>
            <person name="Pearson M."/>
            <person name="Howarth C."/>
            <person name="Larson L."/>
            <person name="Luoma S."/>
            <person name="White J."/>
            <person name="Kodira C."/>
            <person name="Zeng Q."/>
            <person name="O'Leary S."/>
            <person name="Yandava C."/>
            <person name="Alvarado L."/>
            <person name="Wirth D."/>
            <person name="Volkman S."/>
            <person name="Hartl D."/>
        </authorList>
    </citation>
    <scope>NUCLEOTIDE SEQUENCE [LARGE SCALE GENOMIC DNA]</scope>
</reference>
<dbReference type="KEGG" id="pfd:PFDG_04647"/>
<sequence>MRKETQLYGIYKNNKEKKHIYICSSKNKENNNYTYDNLIHSDNHTFNSVPLLYNSFIKNNDKQ</sequence>
<gene>
    <name evidence="1" type="ORF">PFDG_04647</name>
</gene>
<dbReference type="Proteomes" id="UP000054282">
    <property type="component" value="Unassembled WGS sequence"/>
</dbReference>
<proteinExistence type="predicted"/>
<organism evidence="1 2">
    <name type="scientific">Plasmodium falciparum (isolate Dd2)</name>
    <dbReference type="NCBI Taxonomy" id="57267"/>
    <lineage>
        <taxon>Eukaryota</taxon>
        <taxon>Sar</taxon>
        <taxon>Alveolata</taxon>
        <taxon>Apicomplexa</taxon>
        <taxon>Aconoidasida</taxon>
        <taxon>Haemosporida</taxon>
        <taxon>Plasmodiidae</taxon>
        <taxon>Plasmodium</taxon>
        <taxon>Plasmodium (Laverania)</taxon>
    </lineage>
</organism>
<protein>
    <submittedName>
        <fullName evidence="1">Uncharacterized protein</fullName>
    </submittedName>
</protein>
<dbReference type="EMBL" id="DS016929">
    <property type="protein sequence ID" value="KOB88167.1"/>
    <property type="molecule type" value="Genomic_DNA"/>
</dbReference>
<feature type="non-terminal residue" evidence="1">
    <location>
        <position position="63"/>
    </location>
</feature>
<evidence type="ECO:0000313" key="2">
    <source>
        <dbReference type="Proteomes" id="UP000054282"/>
    </source>
</evidence>
<evidence type="ECO:0000313" key="1">
    <source>
        <dbReference type="EMBL" id="KOB88167.1"/>
    </source>
</evidence>
<reference evidence="2" key="1">
    <citation type="submission" date="2006-09" db="EMBL/GenBank/DDBJ databases">
        <title>Annotation of Plasmodium falciparum Dd2.</title>
        <authorList>
            <consortium name="The Broad Institute Genome Sequencing Platform"/>
            <person name="Volkman S.K."/>
            <person name="Neafsey D.E."/>
            <person name="Dash A.P."/>
            <person name="Chitnis C.E."/>
            <person name="Hartl D.L."/>
            <person name="Young S.K."/>
            <person name="Zeng Q."/>
            <person name="Koehrsen M."/>
            <person name="Alvarado L."/>
            <person name="Berlin A."/>
            <person name="Borenstein D."/>
            <person name="Chapman S.B."/>
            <person name="Chen Z."/>
            <person name="Engels R."/>
            <person name="Freedman E."/>
            <person name="Gellesch M."/>
            <person name="Goldberg J."/>
            <person name="Griggs A."/>
            <person name="Gujja S."/>
            <person name="Heilman E.R."/>
            <person name="Heiman D.I."/>
            <person name="Howarth C."/>
            <person name="Jen D."/>
            <person name="Larson L."/>
            <person name="Mehta T."/>
            <person name="Neiman D."/>
            <person name="Park D."/>
            <person name="Pearson M."/>
            <person name="Roberts A."/>
            <person name="Saif S."/>
            <person name="Shea T."/>
            <person name="Shenoy N."/>
            <person name="Sisk P."/>
            <person name="Stolte C."/>
            <person name="Sykes S."/>
            <person name="Walk T."/>
            <person name="White J."/>
            <person name="Yandava C."/>
            <person name="Haas B."/>
            <person name="Henn M.R."/>
            <person name="Nusbaum C."/>
            <person name="Birren B."/>
        </authorList>
    </citation>
    <scope>NUCLEOTIDE SEQUENCE [LARGE SCALE GENOMIC DNA]</scope>
</reference>